<dbReference type="EMBL" id="MLJW01006881">
    <property type="protein sequence ID" value="OIQ66035.1"/>
    <property type="molecule type" value="Genomic_DNA"/>
</dbReference>
<gene>
    <name evidence="1" type="ORF">GALL_524010</name>
</gene>
<organism evidence="1">
    <name type="scientific">mine drainage metagenome</name>
    <dbReference type="NCBI Taxonomy" id="410659"/>
    <lineage>
        <taxon>unclassified sequences</taxon>
        <taxon>metagenomes</taxon>
        <taxon>ecological metagenomes</taxon>
    </lineage>
</organism>
<dbReference type="AlphaFoldDB" id="A0A1J5PL72"/>
<protein>
    <submittedName>
        <fullName evidence="1">Uncharacterized protein</fullName>
    </submittedName>
</protein>
<name>A0A1J5PL72_9ZZZZ</name>
<proteinExistence type="predicted"/>
<sequence>MAAVASSILVWMLPSDTPLSRLNEIVADTNNPWWLTASGVLVSSTCASADSGTRWPPLPTRYTSFSACAFC</sequence>
<accession>A0A1J5PL72</accession>
<evidence type="ECO:0000313" key="1">
    <source>
        <dbReference type="EMBL" id="OIQ66035.1"/>
    </source>
</evidence>
<comment type="caution">
    <text evidence="1">The sequence shown here is derived from an EMBL/GenBank/DDBJ whole genome shotgun (WGS) entry which is preliminary data.</text>
</comment>
<reference evidence="1" key="1">
    <citation type="submission" date="2016-10" db="EMBL/GenBank/DDBJ databases">
        <title>Sequence of Gallionella enrichment culture.</title>
        <authorList>
            <person name="Poehlein A."/>
            <person name="Muehling M."/>
            <person name="Daniel R."/>
        </authorList>
    </citation>
    <scope>NUCLEOTIDE SEQUENCE</scope>
</reference>